<dbReference type="EMBL" id="JABAIA010000002">
    <property type="protein sequence ID" value="NLR67293.1"/>
    <property type="molecule type" value="Genomic_DNA"/>
</dbReference>
<gene>
    <name evidence="1" type="ORF">HGH92_23515</name>
</gene>
<keyword evidence="2" id="KW-1185">Reference proteome</keyword>
<name>A0A847RW41_9BACT</name>
<reference evidence="1 2" key="1">
    <citation type="submission" date="2020-04" db="EMBL/GenBank/DDBJ databases">
        <authorList>
            <person name="Yin C."/>
        </authorList>
    </citation>
    <scope>NUCLEOTIDE SEQUENCE [LARGE SCALE GENOMIC DNA]</scope>
    <source>
        <strain evidence="1 2">Ae27</strain>
    </source>
</reference>
<dbReference type="Proteomes" id="UP000570474">
    <property type="component" value="Unassembled WGS sequence"/>
</dbReference>
<evidence type="ECO:0000313" key="1">
    <source>
        <dbReference type="EMBL" id="NLR67293.1"/>
    </source>
</evidence>
<sequence length="123" mass="14258">MPALNQMYNVHKAKLICELFPEEMPSFLDFTKALSDRITAAPDDLRKDWKENPIIGPDHWLRYAAETSSIISEYGKKLAKSPKAFSDQLFDGMIALYTCHCLDQYVQHETTNEKFKFAHQLIF</sequence>
<proteinExistence type="predicted"/>
<dbReference type="RefSeq" id="WP_168873170.1">
    <property type="nucleotide sequence ID" value="NZ_JABAIA010000002.1"/>
</dbReference>
<protein>
    <submittedName>
        <fullName evidence="1">Uncharacterized protein</fullName>
    </submittedName>
</protein>
<comment type="caution">
    <text evidence="1">The sequence shown here is derived from an EMBL/GenBank/DDBJ whole genome shotgun (WGS) entry which is preliminary data.</text>
</comment>
<accession>A0A847RW41</accession>
<dbReference type="AlphaFoldDB" id="A0A847RW41"/>
<evidence type="ECO:0000313" key="2">
    <source>
        <dbReference type="Proteomes" id="UP000570474"/>
    </source>
</evidence>
<organism evidence="1 2">
    <name type="scientific">Chitinophaga varians</name>
    <dbReference type="NCBI Taxonomy" id="2202339"/>
    <lineage>
        <taxon>Bacteria</taxon>
        <taxon>Pseudomonadati</taxon>
        <taxon>Bacteroidota</taxon>
        <taxon>Chitinophagia</taxon>
        <taxon>Chitinophagales</taxon>
        <taxon>Chitinophagaceae</taxon>
        <taxon>Chitinophaga</taxon>
    </lineage>
</organism>